<sequence length="174" mass="18469">MGALIRDARDGDCDALHALVERAYRGDGARSGWSHEADILGGPRTSRDNLAESIADPKRCLMIAEEGGGPIGCVEITDKGGGIAYLGLLTVDPGLQQGGLGKQLLAAAEQAARDRWGADRIEMTVIDTRDTLIAYYRRRGYAITGETRAFPAVDGVIFLQGSAPAMTVLEKPLA</sequence>
<feature type="domain" description="N-acetyltransferase" evidence="3">
    <location>
        <begin position="3"/>
        <end position="174"/>
    </location>
</feature>
<dbReference type="RefSeq" id="WP_167073938.1">
    <property type="nucleotide sequence ID" value="NZ_JAAOZC010000006.1"/>
</dbReference>
<dbReference type="Pfam" id="PF00583">
    <property type="entry name" value="Acetyltransf_1"/>
    <property type="match status" value="1"/>
</dbReference>
<dbReference type="InterPro" id="IPR050832">
    <property type="entry name" value="Bact_Acetyltransf"/>
</dbReference>
<dbReference type="SUPFAM" id="SSF55729">
    <property type="entry name" value="Acyl-CoA N-acyltransferases (Nat)"/>
    <property type="match status" value="1"/>
</dbReference>
<evidence type="ECO:0000313" key="5">
    <source>
        <dbReference type="Proteomes" id="UP000727456"/>
    </source>
</evidence>
<dbReference type="InterPro" id="IPR016181">
    <property type="entry name" value="Acyl_CoA_acyltransferase"/>
</dbReference>
<evidence type="ECO:0000259" key="3">
    <source>
        <dbReference type="PROSITE" id="PS51186"/>
    </source>
</evidence>
<dbReference type="Gene3D" id="3.40.630.30">
    <property type="match status" value="1"/>
</dbReference>
<keyword evidence="2" id="KW-0012">Acyltransferase</keyword>
<proteinExistence type="predicted"/>
<evidence type="ECO:0000313" key="4">
    <source>
        <dbReference type="EMBL" id="NIJ08869.1"/>
    </source>
</evidence>
<accession>A0ABX0TXH3</accession>
<name>A0ABX0TXH3_9SPHN</name>
<dbReference type="EMBL" id="JAAOZC010000006">
    <property type="protein sequence ID" value="NIJ08869.1"/>
    <property type="molecule type" value="Genomic_DNA"/>
</dbReference>
<evidence type="ECO:0000256" key="1">
    <source>
        <dbReference type="ARBA" id="ARBA00022679"/>
    </source>
</evidence>
<gene>
    <name evidence="4" type="ORF">FHS31_002493</name>
</gene>
<dbReference type="InterPro" id="IPR000182">
    <property type="entry name" value="GNAT_dom"/>
</dbReference>
<evidence type="ECO:0000256" key="2">
    <source>
        <dbReference type="ARBA" id="ARBA00023315"/>
    </source>
</evidence>
<protein>
    <submittedName>
        <fullName evidence="4">Ribosomal protein S18 acetylase RimI-like enzyme</fullName>
    </submittedName>
</protein>
<dbReference type="PROSITE" id="PS51186">
    <property type="entry name" value="GNAT"/>
    <property type="match status" value="1"/>
</dbReference>
<reference evidence="4 5" key="1">
    <citation type="submission" date="2020-03" db="EMBL/GenBank/DDBJ databases">
        <title>Genomic Encyclopedia of Type Strains, Phase III (KMG-III): the genomes of soil and plant-associated and newly described type strains.</title>
        <authorList>
            <person name="Whitman W."/>
        </authorList>
    </citation>
    <scope>NUCLEOTIDE SEQUENCE [LARGE SCALE GENOMIC DNA]</scope>
    <source>
        <strain evidence="4 5">CECT 8804</strain>
    </source>
</reference>
<keyword evidence="5" id="KW-1185">Reference proteome</keyword>
<comment type="caution">
    <text evidence="4">The sequence shown here is derived from an EMBL/GenBank/DDBJ whole genome shotgun (WGS) entry which is preliminary data.</text>
</comment>
<dbReference type="PANTHER" id="PTHR43877">
    <property type="entry name" value="AMINOALKYLPHOSPHONATE N-ACETYLTRANSFERASE-RELATED-RELATED"/>
    <property type="match status" value="1"/>
</dbReference>
<dbReference type="Proteomes" id="UP000727456">
    <property type="component" value="Unassembled WGS sequence"/>
</dbReference>
<keyword evidence="1" id="KW-0808">Transferase</keyword>
<organism evidence="4 5">
    <name type="scientific">Sphingomonas vulcanisoli</name>
    <dbReference type="NCBI Taxonomy" id="1658060"/>
    <lineage>
        <taxon>Bacteria</taxon>
        <taxon>Pseudomonadati</taxon>
        <taxon>Pseudomonadota</taxon>
        <taxon>Alphaproteobacteria</taxon>
        <taxon>Sphingomonadales</taxon>
        <taxon>Sphingomonadaceae</taxon>
        <taxon>Sphingomonas</taxon>
    </lineage>
</organism>